<evidence type="ECO:0000313" key="2">
    <source>
        <dbReference type="Proteomes" id="UP000241868"/>
    </source>
</evidence>
<gene>
    <name evidence="1" type="ORF">C7N83_07380</name>
</gene>
<organism evidence="1 2">
    <name type="scientific">Neisseria iguanae</name>
    <dbReference type="NCBI Taxonomy" id="90242"/>
    <lineage>
        <taxon>Bacteria</taxon>
        <taxon>Pseudomonadati</taxon>
        <taxon>Pseudomonadota</taxon>
        <taxon>Betaproteobacteria</taxon>
        <taxon>Neisseriales</taxon>
        <taxon>Neisseriaceae</taxon>
        <taxon>Neisseria</taxon>
    </lineage>
</organism>
<comment type="caution">
    <text evidence="1">The sequence shown here is derived from an EMBL/GenBank/DDBJ whole genome shotgun (WGS) entry which is preliminary data.</text>
</comment>
<dbReference type="AlphaFoldDB" id="A0A2P7TZW3"/>
<protein>
    <submittedName>
        <fullName evidence="1">Uncharacterized protein</fullName>
    </submittedName>
</protein>
<proteinExistence type="predicted"/>
<dbReference type="EMBL" id="PXYY01000039">
    <property type="protein sequence ID" value="PSJ80266.1"/>
    <property type="molecule type" value="Genomic_DNA"/>
</dbReference>
<accession>A0A2P7TZW3</accession>
<name>A0A2P7TZW3_9NEIS</name>
<keyword evidence="2" id="KW-1185">Reference proteome</keyword>
<reference evidence="1 2" key="1">
    <citation type="submission" date="2018-03" db="EMBL/GenBank/DDBJ databases">
        <title>Neisseria weixii sp. nov., isolated from the intestinal contents of Tibetan Plateau pika (Ochotona curzoniae) in Yushu, Qinghai Province, China.</title>
        <authorList>
            <person name="Gui Z."/>
        </authorList>
    </citation>
    <scope>NUCLEOTIDE SEQUENCE [LARGE SCALE GENOMIC DNA]</scope>
    <source>
        <strain evidence="1 2">ATCC 51483</strain>
    </source>
</reference>
<evidence type="ECO:0000313" key="1">
    <source>
        <dbReference type="EMBL" id="PSJ80266.1"/>
    </source>
</evidence>
<sequence length="79" mass="8843">MNKKVLSVSVYWSVRLKTNTVTKKQTAAKYWLIHTAPRHFQGGAEVRPSLTAASLMVAGPLRIVYFGCGHQCFLMFQTA</sequence>
<dbReference type="Proteomes" id="UP000241868">
    <property type="component" value="Unassembled WGS sequence"/>
</dbReference>